<dbReference type="GO" id="GO:0005886">
    <property type="term" value="C:plasma membrane"/>
    <property type="evidence" value="ECO:0007669"/>
    <property type="project" value="UniProtKB-SubCell"/>
</dbReference>
<dbReference type="PROSITE" id="PS50109">
    <property type="entry name" value="HIS_KIN"/>
    <property type="match status" value="1"/>
</dbReference>
<dbReference type="InterPro" id="IPR005467">
    <property type="entry name" value="His_kinase_dom"/>
</dbReference>
<dbReference type="InterPro" id="IPR003661">
    <property type="entry name" value="HisK_dim/P_dom"/>
</dbReference>
<keyword evidence="10 11" id="KW-0472">Membrane</keyword>
<dbReference type="SUPFAM" id="SSF47384">
    <property type="entry name" value="Homodimeric domain of signal transducing histidine kinase"/>
    <property type="match status" value="1"/>
</dbReference>
<dbReference type="InterPro" id="IPR050351">
    <property type="entry name" value="BphY/WalK/GraS-like"/>
</dbReference>
<keyword evidence="6" id="KW-0547">Nucleotide-binding</keyword>
<evidence type="ECO:0000259" key="12">
    <source>
        <dbReference type="PROSITE" id="PS50109"/>
    </source>
</evidence>
<dbReference type="PANTHER" id="PTHR45453:SF1">
    <property type="entry name" value="PHOSPHATE REGULON SENSOR PROTEIN PHOR"/>
    <property type="match status" value="1"/>
</dbReference>
<organism evidence="13 14">
    <name type="scientific">Paenibacillus mangrovi</name>
    <dbReference type="NCBI Taxonomy" id="2931978"/>
    <lineage>
        <taxon>Bacteria</taxon>
        <taxon>Bacillati</taxon>
        <taxon>Bacillota</taxon>
        <taxon>Bacilli</taxon>
        <taxon>Bacillales</taxon>
        <taxon>Paenibacillaceae</taxon>
        <taxon>Paenibacillus</taxon>
    </lineage>
</organism>
<evidence type="ECO:0000256" key="3">
    <source>
        <dbReference type="ARBA" id="ARBA00012438"/>
    </source>
</evidence>
<evidence type="ECO:0000256" key="5">
    <source>
        <dbReference type="ARBA" id="ARBA00022679"/>
    </source>
</evidence>
<feature type="transmembrane region" description="Helical" evidence="11">
    <location>
        <begin position="190"/>
        <end position="213"/>
    </location>
</feature>
<evidence type="ECO:0000256" key="4">
    <source>
        <dbReference type="ARBA" id="ARBA00022553"/>
    </source>
</evidence>
<name>A0A9X2B7S8_9BACL</name>
<evidence type="ECO:0000313" key="14">
    <source>
        <dbReference type="Proteomes" id="UP001139347"/>
    </source>
</evidence>
<keyword evidence="9" id="KW-0902">Two-component regulatory system</keyword>
<dbReference type="FunFam" id="3.30.565.10:FF:000006">
    <property type="entry name" value="Sensor histidine kinase WalK"/>
    <property type="match status" value="1"/>
</dbReference>
<protein>
    <recommendedName>
        <fullName evidence="3">histidine kinase</fullName>
        <ecNumber evidence="3">2.7.13.3</ecNumber>
    </recommendedName>
</protein>
<dbReference type="Proteomes" id="UP001139347">
    <property type="component" value="Unassembled WGS sequence"/>
</dbReference>
<feature type="domain" description="Histidine kinase" evidence="12">
    <location>
        <begin position="233"/>
        <end position="448"/>
    </location>
</feature>
<evidence type="ECO:0000313" key="13">
    <source>
        <dbReference type="EMBL" id="MCJ8015317.1"/>
    </source>
</evidence>
<keyword evidence="14" id="KW-1185">Reference proteome</keyword>
<dbReference type="GO" id="GO:0005524">
    <property type="term" value="F:ATP binding"/>
    <property type="evidence" value="ECO:0007669"/>
    <property type="project" value="UniProtKB-KW"/>
</dbReference>
<keyword evidence="5" id="KW-0808">Transferase</keyword>
<evidence type="ECO:0000256" key="11">
    <source>
        <dbReference type="SAM" id="Phobius"/>
    </source>
</evidence>
<dbReference type="SMART" id="SM00388">
    <property type="entry name" value="HisKA"/>
    <property type="match status" value="1"/>
</dbReference>
<dbReference type="Pfam" id="PF02518">
    <property type="entry name" value="HATPase_c"/>
    <property type="match status" value="1"/>
</dbReference>
<dbReference type="EC" id="2.7.13.3" evidence="3"/>
<dbReference type="GO" id="GO:0000155">
    <property type="term" value="F:phosphorelay sensor kinase activity"/>
    <property type="evidence" value="ECO:0007669"/>
    <property type="project" value="InterPro"/>
</dbReference>
<dbReference type="GO" id="GO:0004721">
    <property type="term" value="F:phosphoprotein phosphatase activity"/>
    <property type="evidence" value="ECO:0007669"/>
    <property type="project" value="TreeGrafter"/>
</dbReference>
<dbReference type="Gene3D" id="1.10.287.130">
    <property type="match status" value="1"/>
</dbReference>
<keyword evidence="4" id="KW-0597">Phosphoprotein</keyword>
<dbReference type="InterPro" id="IPR004358">
    <property type="entry name" value="Sig_transdc_His_kin-like_C"/>
</dbReference>
<reference evidence="13" key="1">
    <citation type="submission" date="2022-04" db="EMBL/GenBank/DDBJ databases">
        <title>Paenibacillus mangrovi sp. nov., a novel endophytic bacterium isolated from bark of Kandelia candel.</title>
        <authorList>
            <person name="Tuo L."/>
        </authorList>
    </citation>
    <scope>NUCLEOTIDE SEQUENCE</scope>
    <source>
        <strain evidence="13">KQZ6P-2</strain>
    </source>
</reference>
<evidence type="ECO:0000256" key="8">
    <source>
        <dbReference type="ARBA" id="ARBA00022840"/>
    </source>
</evidence>
<evidence type="ECO:0000256" key="2">
    <source>
        <dbReference type="ARBA" id="ARBA00004651"/>
    </source>
</evidence>
<evidence type="ECO:0000256" key="10">
    <source>
        <dbReference type="ARBA" id="ARBA00023136"/>
    </source>
</evidence>
<dbReference type="AlphaFoldDB" id="A0A9X2B7S8"/>
<evidence type="ECO:0000256" key="9">
    <source>
        <dbReference type="ARBA" id="ARBA00023012"/>
    </source>
</evidence>
<dbReference type="CDD" id="cd00082">
    <property type="entry name" value="HisKA"/>
    <property type="match status" value="1"/>
</dbReference>
<keyword evidence="11" id="KW-1133">Transmembrane helix</keyword>
<keyword evidence="8" id="KW-0067">ATP-binding</keyword>
<proteinExistence type="predicted"/>
<evidence type="ECO:0000256" key="7">
    <source>
        <dbReference type="ARBA" id="ARBA00022777"/>
    </source>
</evidence>
<dbReference type="InterPro" id="IPR036890">
    <property type="entry name" value="HATPase_C_sf"/>
</dbReference>
<dbReference type="SUPFAM" id="SSF55874">
    <property type="entry name" value="ATPase domain of HSP90 chaperone/DNA topoisomerase II/histidine kinase"/>
    <property type="match status" value="1"/>
</dbReference>
<dbReference type="PRINTS" id="PR00344">
    <property type="entry name" value="BCTRLSENSOR"/>
</dbReference>
<dbReference type="SMART" id="SM00387">
    <property type="entry name" value="HATPase_c"/>
    <property type="match status" value="1"/>
</dbReference>
<keyword evidence="11" id="KW-0812">Transmembrane</keyword>
<evidence type="ECO:0000256" key="1">
    <source>
        <dbReference type="ARBA" id="ARBA00000085"/>
    </source>
</evidence>
<dbReference type="Gene3D" id="3.30.565.10">
    <property type="entry name" value="Histidine kinase-like ATPase, C-terminal domain"/>
    <property type="match status" value="1"/>
</dbReference>
<comment type="subcellular location">
    <subcellularLocation>
        <location evidence="2">Cell membrane</location>
        <topology evidence="2">Multi-pass membrane protein</topology>
    </subcellularLocation>
</comment>
<dbReference type="PANTHER" id="PTHR45453">
    <property type="entry name" value="PHOSPHATE REGULON SENSOR PROTEIN PHOR"/>
    <property type="match status" value="1"/>
</dbReference>
<dbReference type="GO" id="GO:0016036">
    <property type="term" value="P:cellular response to phosphate starvation"/>
    <property type="evidence" value="ECO:0007669"/>
    <property type="project" value="TreeGrafter"/>
</dbReference>
<dbReference type="InterPro" id="IPR003594">
    <property type="entry name" value="HATPase_dom"/>
</dbReference>
<accession>A0A9X2B7S8</accession>
<dbReference type="EMBL" id="JALIRP010000025">
    <property type="protein sequence ID" value="MCJ8015317.1"/>
    <property type="molecule type" value="Genomic_DNA"/>
</dbReference>
<gene>
    <name evidence="13" type="ORF">MUG84_26990</name>
</gene>
<evidence type="ECO:0000256" key="6">
    <source>
        <dbReference type="ARBA" id="ARBA00022741"/>
    </source>
</evidence>
<dbReference type="Pfam" id="PF00512">
    <property type="entry name" value="HisKA"/>
    <property type="match status" value="1"/>
</dbReference>
<keyword evidence="7 13" id="KW-0418">Kinase</keyword>
<dbReference type="RefSeq" id="WP_244731267.1">
    <property type="nucleotide sequence ID" value="NZ_JALIRP010000025.1"/>
</dbReference>
<comment type="catalytic activity">
    <reaction evidence="1">
        <text>ATP + protein L-histidine = ADP + protein N-phospho-L-histidine.</text>
        <dbReference type="EC" id="2.7.13.3"/>
    </reaction>
</comment>
<sequence length="448" mass="50305">MFKKMRNKILLLLMIFISFIMTVAFAFIYLTTYNSVRLEAQNKLKALPPPPSQTPLSSPTGPEGLKEARMMIKEGKIEVDVNKGNTISIPPDYALSFHITVTSDGAIEKIDSIIRMPDEAYKEAASLAWKEQKDNSILSVGGKKWQYIISPISEIHVSMINGSRQESRKAERYIISFLDVTEMEKTMTNLLMTFLVAGLPLFSAIFFISLLFANRAIKPVAEAWEKQRQFIADASHELKTPLAIINSNSDALLFNQDETIGNQRKWIDYIKSEVSRMTTLVNNLLDLARTEDDSIKAEYSTFDISKCITEVILPMKPMLFEKGVTLTQDIEPGIVVPSDPEKVKQVVLILVDNAIKYTDENGKIDITLNRHKHLINFTISNSCKGISKQDLVRIFDRFYRVDESRARKSGGYGLGLSIAKAVADKLDARLTAQSVEGESVTFVFSVKG</sequence>
<comment type="caution">
    <text evidence="13">The sequence shown here is derived from an EMBL/GenBank/DDBJ whole genome shotgun (WGS) entry which is preliminary data.</text>
</comment>
<dbReference type="InterPro" id="IPR036097">
    <property type="entry name" value="HisK_dim/P_sf"/>
</dbReference>
<dbReference type="FunFam" id="1.10.287.130:FF:000001">
    <property type="entry name" value="Two-component sensor histidine kinase"/>
    <property type="match status" value="1"/>
</dbReference>